<protein>
    <submittedName>
        <fullName evidence="2">Uncharacterized protein</fullName>
    </submittedName>
</protein>
<dbReference type="Proteomes" id="UP000182658">
    <property type="component" value="Unassembled WGS sequence"/>
</dbReference>
<accession>A0A1J7IYB5</accession>
<proteinExistence type="predicted"/>
<evidence type="ECO:0000313" key="2">
    <source>
        <dbReference type="EMBL" id="OIW32494.1"/>
    </source>
</evidence>
<reference evidence="2 3" key="1">
    <citation type="submission" date="2016-10" db="EMBL/GenBank/DDBJ databases">
        <title>Draft genome sequence of Coniochaeta ligniaria NRRL30616, a lignocellulolytic fungus for bioabatement of inhibitors in plant biomass hydrolysates.</title>
        <authorList>
            <consortium name="DOE Joint Genome Institute"/>
            <person name="Jimenez D.J."/>
            <person name="Hector R.E."/>
            <person name="Riley R."/>
            <person name="Sun H."/>
            <person name="Grigoriev I.V."/>
            <person name="Van Elsas J.D."/>
            <person name="Nichols N.N."/>
        </authorList>
    </citation>
    <scope>NUCLEOTIDE SEQUENCE [LARGE SCALE GENOMIC DNA]</scope>
    <source>
        <strain evidence="2 3">NRRL 30616</strain>
    </source>
</reference>
<feature type="region of interest" description="Disordered" evidence="1">
    <location>
        <begin position="1"/>
        <end position="40"/>
    </location>
</feature>
<evidence type="ECO:0000313" key="3">
    <source>
        <dbReference type="Proteomes" id="UP000182658"/>
    </source>
</evidence>
<sequence length="155" mass="17325">MTSAAQPYPPQYNTTTAPDTKYIPTTSTTPISPATSPSPIQPQPAYNHAPNRIDQIRHIVSLQRPNGSWTYTPELAALIQQYSGKELRPGDDRALTLAVHDVLREMCGYVWAAQRDRAEEARLSRAEMESFAALGWDLGFARGSIDRAIRWARPF</sequence>
<organism evidence="2 3">
    <name type="scientific">Coniochaeta ligniaria NRRL 30616</name>
    <dbReference type="NCBI Taxonomy" id="1408157"/>
    <lineage>
        <taxon>Eukaryota</taxon>
        <taxon>Fungi</taxon>
        <taxon>Dikarya</taxon>
        <taxon>Ascomycota</taxon>
        <taxon>Pezizomycotina</taxon>
        <taxon>Sordariomycetes</taxon>
        <taxon>Sordariomycetidae</taxon>
        <taxon>Coniochaetales</taxon>
        <taxon>Coniochaetaceae</taxon>
        <taxon>Coniochaeta</taxon>
    </lineage>
</organism>
<dbReference type="EMBL" id="KV875095">
    <property type="protein sequence ID" value="OIW32494.1"/>
    <property type="molecule type" value="Genomic_DNA"/>
</dbReference>
<evidence type="ECO:0000256" key="1">
    <source>
        <dbReference type="SAM" id="MobiDB-lite"/>
    </source>
</evidence>
<name>A0A1J7IYB5_9PEZI</name>
<keyword evidence="3" id="KW-1185">Reference proteome</keyword>
<feature type="compositionally biased region" description="Polar residues" evidence="1">
    <location>
        <begin position="1"/>
        <end position="18"/>
    </location>
</feature>
<dbReference type="OrthoDB" id="4589907at2759"/>
<feature type="compositionally biased region" description="Low complexity" evidence="1">
    <location>
        <begin position="24"/>
        <end position="38"/>
    </location>
</feature>
<dbReference type="AlphaFoldDB" id="A0A1J7IYB5"/>
<dbReference type="InParanoid" id="A0A1J7IYB5"/>
<gene>
    <name evidence="2" type="ORF">CONLIGDRAFT_271726</name>
</gene>